<dbReference type="GO" id="GO:0003743">
    <property type="term" value="F:translation initiation factor activity"/>
    <property type="evidence" value="ECO:0007669"/>
    <property type="project" value="UniProtKB-KW"/>
</dbReference>
<evidence type="ECO:0000313" key="9">
    <source>
        <dbReference type="Proteomes" id="UP000076874"/>
    </source>
</evidence>
<evidence type="ECO:0000256" key="7">
    <source>
        <dbReference type="SAM" id="MobiDB-lite"/>
    </source>
</evidence>
<proteinExistence type="inferred from homology"/>
<dbReference type="Proteomes" id="UP000076874">
    <property type="component" value="Unassembled WGS sequence"/>
</dbReference>
<dbReference type="GO" id="GO:0005634">
    <property type="term" value="C:nucleus"/>
    <property type="evidence" value="ECO:0007669"/>
    <property type="project" value="UniProtKB-SubCell"/>
</dbReference>
<evidence type="ECO:0000256" key="1">
    <source>
        <dbReference type="ARBA" id="ARBA00004123"/>
    </source>
</evidence>
<name>A0A167QE79_9HYPO</name>
<keyword evidence="9" id="KW-1185">Reference proteome</keyword>
<comment type="similarity">
    <text evidence="2">Belongs to the TRM6/GCD10 family.</text>
</comment>
<keyword evidence="4" id="KW-0819">tRNA processing</keyword>
<dbReference type="GO" id="GO:0031515">
    <property type="term" value="C:tRNA (m1A) methyltransferase complex"/>
    <property type="evidence" value="ECO:0007669"/>
    <property type="project" value="InterPro"/>
</dbReference>
<dbReference type="PANTHER" id="PTHR12945">
    <property type="entry name" value="TRANSLATION INITIATION FACTOR EIF3-RELATED"/>
    <property type="match status" value="1"/>
</dbReference>
<dbReference type="EMBL" id="AZHD01000014">
    <property type="protein sequence ID" value="OAA57560.1"/>
    <property type="molecule type" value="Genomic_DNA"/>
</dbReference>
<evidence type="ECO:0000256" key="3">
    <source>
        <dbReference type="ARBA" id="ARBA00021704"/>
    </source>
</evidence>
<dbReference type="PANTHER" id="PTHR12945:SF0">
    <property type="entry name" value="TRNA (ADENINE(58)-N(1))-METHYLTRANSFERASE NON-CATALYTIC SUBUNIT TRM6"/>
    <property type="match status" value="1"/>
</dbReference>
<reference evidence="8 9" key="1">
    <citation type="journal article" date="2016" name="Genome Biol. Evol.">
        <title>Divergent and convergent evolution of fungal pathogenicity.</title>
        <authorList>
            <person name="Shang Y."/>
            <person name="Xiao G."/>
            <person name="Zheng P."/>
            <person name="Cen K."/>
            <person name="Zhan S."/>
            <person name="Wang C."/>
        </authorList>
    </citation>
    <scope>NUCLEOTIDE SEQUENCE [LARGE SCALE GENOMIC DNA]</scope>
    <source>
        <strain evidence="8 9">RCEF 264</strain>
    </source>
</reference>
<dbReference type="GO" id="GO:0030488">
    <property type="term" value="P:tRNA methylation"/>
    <property type="evidence" value="ECO:0007669"/>
    <property type="project" value="InterPro"/>
</dbReference>
<evidence type="ECO:0000313" key="8">
    <source>
        <dbReference type="EMBL" id="OAA57560.1"/>
    </source>
</evidence>
<dbReference type="InterPro" id="IPR017423">
    <property type="entry name" value="TRM6"/>
</dbReference>
<keyword evidence="8" id="KW-0396">Initiation factor</keyword>
<dbReference type="STRING" id="1081102.A0A167QE79"/>
<comment type="caution">
    <text evidence="8">The sequence shown here is derived from an EMBL/GenBank/DDBJ whole genome shotgun (WGS) entry which is preliminary data.</text>
</comment>
<feature type="region of interest" description="Disordered" evidence="7">
    <location>
        <begin position="383"/>
        <end position="447"/>
    </location>
</feature>
<protein>
    <recommendedName>
        <fullName evidence="3">tRNA (adenine(58)-N(1))-methyltransferase non-catalytic subunit TRM6</fullName>
    </recommendedName>
    <alternativeName>
        <fullName evidence="6">tRNA(m1A58)-methyltransferase subunit TRM6</fullName>
    </alternativeName>
</protein>
<dbReference type="Pfam" id="PF04189">
    <property type="entry name" value="Gcd10p"/>
    <property type="match status" value="1"/>
</dbReference>
<evidence type="ECO:0000256" key="4">
    <source>
        <dbReference type="ARBA" id="ARBA00022694"/>
    </source>
</evidence>
<keyword evidence="8" id="KW-0648">Protein biosynthesis</keyword>
<evidence type="ECO:0000256" key="2">
    <source>
        <dbReference type="ARBA" id="ARBA00008320"/>
    </source>
</evidence>
<accession>A0A167QE79</accession>
<feature type="region of interest" description="Disordered" evidence="7">
    <location>
        <begin position="271"/>
        <end position="326"/>
    </location>
</feature>
<evidence type="ECO:0000256" key="6">
    <source>
        <dbReference type="ARBA" id="ARBA00032319"/>
    </source>
</evidence>
<gene>
    <name evidence="8" type="ORF">SPI_07219</name>
</gene>
<feature type="compositionally biased region" description="Low complexity" evidence="7">
    <location>
        <begin position="277"/>
        <end position="299"/>
    </location>
</feature>
<dbReference type="OrthoDB" id="10254665at2759"/>
<evidence type="ECO:0000256" key="5">
    <source>
        <dbReference type="ARBA" id="ARBA00023242"/>
    </source>
</evidence>
<organism evidence="8 9">
    <name type="scientific">Niveomyces insectorum RCEF 264</name>
    <dbReference type="NCBI Taxonomy" id="1081102"/>
    <lineage>
        <taxon>Eukaryota</taxon>
        <taxon>Fungi</taxon>
        <taxon>Dikarya</taxon>
        <taxon>Ascomycota</taxon>
        <taxon>Pezizomycotina</taxon>
        <taxon>Sordariomycetes</taxon>
        <taxon>Hypocreomycetidae</taxon>
        <taxon>Hypocreales</taxon>
        <taxon>Cordycipitaceae</taxon>
        <taxon>Niveomyces</taxon>
    </lineage>
</organism>
<keyword evidence="5" id="KW-0539">Nucleus</keyword>
<comment type="subcellular location">
    <subcellularLocation>
        <location evidence="1">Nucleus</location>
    </subcellularLocation>
</comment>
<dbReference type="AlphaFoldDB" id="A0A167QE79"/>
<sequence>MTSVVQPYAWVGLKLPSENVRNISLGKYGTFPSNLIIHRPYHFTYELQDKLPGENFCRLRVIPPAELYADVLADEAATPAAVASASAPLSPPSRPGGSATPVDEIMDEVAEDYLGSEPYDAVEYSVVDMESQAVIARSNRANLDAGDGGGAGSTHGRGSARQMLTSEEIEALKREGTASGRDLVAKLLLSHAALDQKTTFSLAKYKLLKTKKYVRRFTVLPMDVCTLGNWLLDDKDVGSKIMELRDEMVALLGCWANVHYGGADRFLEPLAPPAPPATATATATPLEPTTTTTTTTPTTDGAEQRQQPVPAADDTSQEPPTPIPAADLAAQLGSGRWLVVDDTGGLLIAAMADRMGILYDYPKIDDSQLENGDGSQALKLEEETVHNQETDAVATAAGETTRPRTAAIHTNHKGGEALDPQQQQQQQQTNPTRPLPRSSAKRPSDDFNVRFSLNNTLTLLHTNSQANLTYLKYFGYDNTDPDHPPHPLTDHLLCLSWFQLLAPQSDTVYAQPPPVEPADVVAAWKPARRGNYHRKRRRWARTHHVVDTTRAGGFSGLVVATTLDLVSTLRHTLPLLANGAAVAVYSPSLEPLTRLADCFSVARRTAWAGTDAPGGAADAQGESAASLEQWPGTEEFPLNPMLLLGVTVQTSRARKWQVLPGRTHPLMTARGGAEGYILTGWKAKPVEGRVTARGKFKKQKTGGEAASGNA</sequence>